<evidence type="ECO:0000313" key="2">
    <source>
        <dbReference type="EMBL" id="NWW10755.1"/>
    </source>
</evidence>
<feature type="non-terminal residue" evidence="2">
    <location>
        <position position="104"/>
    </location>
</feature>
<keyword evidence="2" id="KW-0418">Kinase</keyword>
<reference evidence="2 3" key="1">
    <citation type="submission" date="2019-09" db="EMBL/GenBank/DDBJ databases">
        <title>Bird 10,000 Genomes (B10K) Project - Family phase.</title>
        <authorList>
            <person name="Zhang G."/>
        </authorList>
    </citation>
    <scope>NUCLEOTIDE SEQUENCE [LARGE SCALE GENOMIC DNA]</scope>
    <source>
        <strain evidence="2">B10K-DU-029-42</strain>
        <tissue evidence="2">Muscle</tissue>
    </source>
</reference>
<name>A0A7K6KFW1_9PASE</name>
<organism evidence="2 3">
    <name type="scientific">Oreocharis arfaki</name>
    <name type="common">tit berrypecker</name>
    <dbReference type="NCBI Taxonomy" id="979223"/>
    <lineage>
        <taxon>Eukaryota</taxon>
        <taxon>Metazoa</taxon>
        <taxon>Chordata</taxon>
        <taxon>Craniata</taxon>
        <taxon>Vertebrata</taxon>
        <taxon>Euteleostomi</taxon>
        <taxon>Archelosauria</taxon>
        <taxon>Archosauria</taxon>
        <taxon>Dinosauria</taxon>
        <taxon>Saurischia</taxon>
        <taxon>Theropoda</taxon>
        <taxon>Coelurosauria</taxon>
        <taxon>Aves</taxon>
        <taxon>Neognathae</taxon>
        <taxon>Neoaves</taxon>
        <taxon>Telluraves</taxon>
        <taxon>Australaves</taxon>
        <taxon>Passeriformes</taxon>
        <taxon>Passeroidea</taxon>
        <taxon>Paramythiidae</taxon>
        <taxon>Oreocharis</taxon>
    </lineage>
</organism>
<keyword evidence="2" id="KW-0808">Transferase</keyword>
<dbReference type="Proteomes" id="UP000542358">
    <property type="component" value="Unassembled WGS sequence"/>
</dbReference>
<sequence length="104" mass="10073">GGGGGGAGEEEGGGRRAGSTAKVPPSPLPGLERSKGTPSPSTNSVLSTGTTRSRNSPLLDRASLGQSSLQNGKDRWGPRTPPAPPASGHPPGAGTTPASRGGVP</sequence>
<feature type="region of interest" description="Disordered" evidence="1">
    <location>
        <begin position="1"/>
        <end position="104"/>
    </location>
</feature>
<gene>
    <name evidence="2" type="primary">Mark2_0</name>
    <name evidence="2" type="ORF">OREARF_R14910</name>
</gene>
<evidence type="ECO:0000313" key="3">
    <source>
        <dbReference type="Proteomes" id="UP000542358"/>
    </source>
</evidence>
<protein>
    <submittedName>
        <fullName evidence="2">MARK2 kinase</fullName>
    </submittedName>
</protein>
<proteinExistence type="predicted"/>
<feature type="compositionally biased region" description="Low complexity" evidence="1">
    <location>
        <begin position="89"/>
        <end position="98"/>
    </location>
</feature>
<accession>A0A7K6KFW1</accession>
<feature type="compositionally biased region" description="Pro residues" evidence="1">
    <location>
        <begin position="79"/>
        <end position="88"/>
    </location>
</feature>
<dbReference type="GO" id="GO:0016301">
    <property type="term" value="F:kinase activity"/>
    <property type="evidence" value="ECO:0007669"/>
    <property type="project" value="UniProtKB-KW"/>
</dbReference>
<dbReference type="EMBL" id="VZRR01010393">
    <property type="protein sequence ID" value="NWW10755.1"/>
    <property type="molecule type" value="Genomic_DNA"/>
</dbReference>
<comment type="caution">
    <text evidence="2">The sequence shown here is derived from an EMBL/GenBank/DDBJ whole genome shotgun (WGS) entry which is preliminary data.</text>
</comment>
<dbReference type="AlphaFoldDB" id="A0A7K6KFW1"/>
<feature type="non-terminal residue" evidence="2">
    <location>
        <position position="1"/>
    </location>
</feature>
<keyword evidence="3" id="KW-1185">Reference proteome</keyword>
<feature type="compositionally biased region" description="Polar residues" evidence="1">
    <location>
        <begin position="36"/>
        <end position="56"/>
    </location>
</feature>
<evidence type="ECO:0000256" key="1">
    <source>
        <dbReference type="SAM" id="MobiDB-lite"/>
    </source>
</evidence>